<dbReference type="Proteomes" id="UP001055172">
    <property type="component" value="Unassembled WGS sequence"/>
</dbReference>
<keyword evidence="3" id="KW-1185">Reference proteome</keyword>
<evidence type="ECO:0000313" key="2">
    <source>
        <dbReference type="EMBL" id="GJC79970.1"/>
    </source>
</evidence>
<gene>
    <name evidence="2" type="ORF">ColLi_02808</name>
</gene>
<organism evidence="2 3">
    <name type="scientific">Colletotrichum liriopes</name>
    <dbReference type="NCBI Taxonomy" id="708192"/>
    <lineage>
        <taxon>Eukaryota</taxon>
        <taxon>Fungi</taxon>
        <taxon>Dikarya</taxon>
        <taxon>Ascomycota</taxon>
        <taxon>Pezizomycotina</taxon>
        <taxon>Sordariomycetes</taxon>
        <taxon>Hypocreomycetidae</taxon>
        <taxon>Glomerellales</taxon>
        <taxon>Glomerellaceae</taxon>
        <taxon>Colletotrichum</taxon>
        <taxon>Colletotrichum spaethianum species complex</taxon>
    </lineage>
</organism>
<feature type="region of interest" description="Disordered" evidence="1">
    <location>
        <begin position="1"/>
        <end position="24"/>
    </location>
</feature>
<protein>
    <submittedName>
        <fullName evidence="2">Uncharacterized protein</fullName>
    </submittedName>
</protein>
<evidence type="ECO:0000256" key="1">
    <source>
        <dbReference type="SAM" id="MobiDB-lite"/>
    </source>
</evidence>
<accession>A0AA37GFH9</accession>
<name>A0AA37GFH9_9PEZI</name>
<reference evidence="2 3" key="1">
    <citation type="submission" date="2021-07" db="EMBL/GenBank/DDBJ databases">
        <title>Genome data of Colletotrichum spaethianum.</title>
        <authorList>
            <person name="Utami Y.D."/>
            <person name="Hiruma K."/>
        </authorList>
    </citation>
    <scope>NUCLEOTIDE SEQUENCE [LARGE SCALE GENOMIC DNA]</scope>
    <source>
        <strain evidence="2 3">MAFF 242679</strain>
    </source>
</reference>
<sequence length="79" mass="8691">MSQSELMEPGRGSKKQPQNQMGPRLLLSLMADQATRCECRVPQDMWSWGSVCTQRLFTEHGGTKGGVQCFNTISGATDV</sequence>
<dbReference type="AlphaFoldDB" id="A0AA37GFH9"/>
<comment type="caution">
    <text evidence="2">The sequence shown here is derived from an EMBL/GenBank/DDBJ whole genome shotgun (WGS) entry which is preliminary data.</text>
</comment>
<evidence type="ECO:0000313" key="3">
    <source>
        <dbReference type="Proteomes" id="UP001055172"/>
    </source>
</evidence>
<dbReference type="EMBL" id="BPPX01000005">
    <property type="protein sequence ID" value="GJC79970.1"/>
    <property type="molecule type" value="Genomic_DNA"/>
</dbReference>
<proteinExistence type="predicted"/>